<dbReference type="KEGG" id="rmc:RMONA_03805"/>
<dbReference type="Proteomes" id="UP000018149">
    <property type="component" value="Chromosome I"/>
</dbReference>
<dbReference type="Pfam" id="PF13683">
    <property type="entry name" value="rve_3"/>
    <property type="match status" value="1"/>
</dbReference>
<dbReference type="HOGENOM" id="CLU_1757429_0_0_5"/>
<reference evidence="3 4" key="1">
    <citation type="submission" date="2015-01" db="EMBL/GenBank/DDBJ databases">
        <title>Draft genome sequence of Rickettsia monacensis strain IrR/Munich.</title>
        <authorList>
            <person name="Felsheim R.F."/>
            <person name="Johnson S.L."/>
            <person name="Kurtti T.J."/>
            <person name="Munderloh U.G."/>
        </authorList>
    </citation>
    <scope>NUCLEOTIDE SEQUENCE [LARGE SCALE GENOMIC DNA]</scope>
    <source>
        <strain evidence="3 4">IrR/Munich</strain>
    </source>
</reference>
<keyword evidence="4" id="KW-1185">Reference proteome</keyword>
<evidence type="ECO:0000313" key="4">
    <source>
        <dbReference type="Proteomes" id="UP000018149"/>
    </source>
</evidence>
<dbReference type="STRING" id="109232.RMONA_03805"/>
<name>A0A0B7J3Y1_9RICK</name>
<organism evidence="3 4">
    <name type="scientific">Rickettsia monacensis</name>
    <dbReference type="NCBI Taxonomy" id="109232"/>
    <lineage>
        <taxon>Bacteria</taxon>
        <taxon>Pseudomonadati</taxon>
        <taxon>Pseudomonadota</taxon>
        <taxon>Alphaproteobacteria</taxon>
        <taxon>Rickettsiales</taxon>
        <taxon>Rickettsiaceae</taxon>
        <taxon>Rickettsieae</taxon>
        <taxon>Rickettsia</taxon>
        <taxon>spotted fever group</taxon>
    </lineage>
</organism>
<keyword evidence="1" id="KW-0812">Transmembrane</keyword>
<gene>
    <name evidence="3" type="ORF">RMONA_03805</name>
</gene>
<accession>A0A0B7J3Y1</accession>
<dbReference type="InterPro" id="IPR001584">
    <property type="entry name" value="Integrase_cat-core"/>
</dbReference>
<evidence type="ECO:0000256" key="1">
    <source>
        <dbReference type="SAM" id="Phobius"/>
    </source>
</evidence>
<dbReference type="SUPFAM" id="SSF53098">
    <property type="entry name" value="Ribonuclease H-like"/>
    <property type="match status" value="1"/>
</dbReference>
<keyword evidence="1" id="KW-1133">Transmembrane helix</keyword>
<keyword evidence="1" id="KW-0472">Membrane</keyword>
<evidence type="ECO:0000259" key="2">
    <source>
        <dbReference type="Pfam" id="PF13683"/>
    </source>
</evidence>
<dbReference type="InterPro" id="IPR012337">
    <property type="entry name" value="RNaseH-like_sf"/>
</dbReference>
<dbReference type="AlphaFoldDB" id="A0A0B7J3Y1"/>
<dbReference type="EMBL" id="LN794217">
    <property type="protein sequence ID" value="CEO17148.1"/>
    <property type="molecule type" value="Genomic_DNA"/>
</dbReference>
<sequence length="157" mass="18153">MQEECYHILFRKKFYNSLDELQTDIDNWLVSYNNARPHSGKHCFGKTPMQSFTDSLYIAKDKNIGNIGNIDKNIGNIERISDNLMIAHQAALLLNSVRLSRNLYILILLLSYIDHLLISLLLYSLLLLLTNLNLINHVFLIHNRGYLAKNAAFYNLT</sequence>
<feature type="domain" description="Integrase catalytic" evidence="2">
    <location>
        <begin position="6"/>
        <end position="40"/>
    </location>
</feature>
<protein>
    <recommendedName>
        <fullName evidence="2">Integrase catalytic domain-containing protein</fullName>
    </recommendedName>
</protein>
<evidence type="ECO:0000313" key="3">
    <source>
        <dbReference type="EMBL" id="CEO17148.1"/>
    </source>
</evidence>
<proteinExistence type="predicted"/>
<feature type="transmembrane region" description="Helical" evidence="1">
    <location>
        <begin position="103"/>
        <end position="129"/>
    </location>
</feature>